<keyword evidence="8 15" id="KW-0547">Nucleotide-binding</keyword>
<dbReference type="KEGG" id="kko:Kkor_2338"/>
<sequence>MKIQQVDRNRFLVTTKRYRDKVTSDWFDSKVLAEQGAIIGHSTGRSTTWFFQQQDEQFVLRKYYRGGILSKWVEDSYLFTGLKRTRAYRELSLLKKMYKKGLPVPEPVALMVDKNGFTYRASIIIGLIKNAQDLFHVLRQRSLSADEWKAVGALVKQFHDKGVYHSDLNIHNILLDAQGRFWVIDFDKGRLMSNKSTKLETNLARLQRSLRKELSKFSDFNWQESDWEHLVKGYYGN</sequence>
<evidence type="ECO:0000256" key="6">
    <source>
        <dbReference type="ARBA" id="ARBA00022519"/>
    </source>
</evidence>
<gene>
    <name evidence="15" type="primary">kdkA</name>
    <name evidence="16" type="ordered locus">Kkor_2338</name>
</gene>
<evidence type="ECO:0000256" key="13">
    <source>
        <dbReference type="ARBA" id="ARBA00029511"/>
    </source>
</evidence>
<dbReference type="GO" id="GO:0004674">
    <property type="term" value="F:protein serine/threonine kinase activity"/>
    <property type="evidence" value="ECO:0007669"/>
    <property type="project" value="UniProtKB-KW"/>
</dbReference>
<dbReference type="EMBL" id="CP001707">
    <property type="protein sequence ID" value="ACV27747.1"/>
    <property type="molecule type" value="Genomic_DNA"/>
</dbReference>
<dbReference type="GO" id="GO:0009244">
    <property type="term" value="P:lipopolysaccharide core region biosynthetic process"/>
    <property type="evidence" value="ECO:0007669"/>
    <property type="project" value="UniProtKB-UniRule"/>
</dbReference>
<dbReference type="InterPro" id="IPR022826">
    <property type="entry name" value="KDO_kinase"/>
</dbReference>
<accession>C7R8I2</accession>
<dbReference type="AlphaFoldDB" id="C7R8I2"/>
<evidence type="ECO:0000313" key="17">
    <source>
        <dbReference type="Proteomes" id="UP000001231"/>
    </source>
</evidence>
<evidence type="ECO:0000256" key="10">
    <source>
        <dbReference type="ARBA" id="ARBA00022840"/>
    </source>
</evidence>
<comment type="pathway">
    <text evidence="2 15">Bacterial outer membrane biogenesis; LPS core biosynthesis.</text>
</comment>
<dbReference type="HOGENOM" id="CLU_094226_0_0_6"/>
<evidence type="ECO:0000256" key="3">
    <source>
        <dbReference type="ARBA" id="ARBA00010327"/>
    </source>
</evidence>
<evidence type="ECO:0000256" key="9">
    <source>
        <dbReference type="ARBA" id="ARBA00022777"/>
    </source>
</evidence>
<dbReference type="InParanoid" id="C7R8I2"/>
<keyword evidence="7 15" id="KW-0808">Transferase</keyword>
<name>C7R8I2_KANKD</name>
<keyword evidence="6 15" id="KW-0997">Cell inner membrane</keyword>
<dbReference type="EC" id="2.7.1.166" evidence="4 15"/>
<evidence type="ECO:0000256" key="7">
    <source>
        <dbReference type="ARBA" id="ARBA00022679"/>
    </source>
</evidence>
<keyword evidence="9 15" id="KW-0418">Kinase</keyword>
<keyword evidence="5 15" id="KW-1003">Cell membrane</keyword>
<organism evidence="16 17">
    <name type="scientific">Kangiella koreensis (strain DSM 16069 / JCM 12317 / KCTC 12182 / SW-125)</name>
    <dbReference type="NCBI Taxonomy" id="523791"/>
    <lineage>
        <taxon>Bacteria</taxon>
        <taxon>Pseudomonadati</taxon>
        <taxon>Pseudomonadota</taxon>
        <taxon>Gammaproteobacteria</taxon>
        <taxon>Kangiellales</taxon>
        <taxon>Kangiellaceae</taxon>
        <taxon>Kangiella</taxon>
    </lineage>
</organism>
<reference evidence="16 17" key="1">
    <citation type="journal article" date="2009" name="Stand. Genomic Sci.">
        <title>Complete genome sequence of Kangiella koreensis type strain (SW-125).</title>
        <authorList>
            <person name="Han C."/>
            <person name="Sikorski J."/>
            <person name="Lapidus A."/>
            <person name="Nolan M."/>
            <person name="Glavina Del Rio T."/>
            <person name="Tice H."/>
            <person name="Cheng J.F."/>
            <person name="Lucas S."/>
            <person name="Chen F."/>
            <person name="Copeland A."/>
            <person name="Ivanova N."/>
            <person name="Mavromatis K."/>
            <person name="Ovchinnikova G."/>
            <person name="Pati A."/>
            <person name="Bruce D."/>
            <person name="Goodwin L."/>
            <person name="Pitluck S."/>
            <person name="Chen A."/>
            <person name="Palaniappan K."/>
            <person name="Land M."/>
            <person name="Hauser L."/>
            <person name="Chang Y.J."/>
            <person name="Jeffries C.D."/>
            <person name="Chain P."/>
            <person name="Saunders E."/>
            <person name="Brettin T."/>
            <person name="Goker M."/>
            <person name="Tindall B.J."/>
            <person name="Bristow J."/>
            <person name="Eisen J.A."/>
            <person name="Markowitz V."/>
            <person name="Hugenholtz P."/>
            <person name="Kyrpides N.C."/>
            <person name="Klenk H.P."/>
            <person name="Detter J.C."/>
        </authorList>
    </citation>
    <scope>NUCLEOTIDE SEQUENCE [LARGE SCALE GENOMIC DNA]</scope>
    <source>
        <strain evidence="17">DSM 16069 / KCTC 12182 / SW-125</strain>
    </source>
</reference>
<comment type="subcellular location">
    <subcellularLocation>
        <location evidence="1 15">Cell inner membrane</location>
        <topology evidence="1 15">Peripheral membrane protein</topology>
        <orientation evidence="1 15">Cytoplasmic side</orientation>
    </subcellularLocation>
</comment>
<dbReference type="HAMAP" id="MF_00521">
    <property type="entry name" value="KDO_kinase"/>
    <property type="match status" value="1"/>
</dbReference>
<comment type="similarity">
    <text evidence="3 15">Belongs to the protein kinase superfamily. KdkA/RfaP family.</text>
</comment>
<evidence type="ECO:0000256" key="15">
    <source>
        <dbReference type="HAMAP-Rule" id="MF_00521"/>
    </source>
</evidence>
<dbReference type="Gene3D" id="1.10.510.10">
    <property type="entry name" value="Transferase(Phosphotransferase) domain 1"/>
    <property type="match status" value="1"/>
</dbReference>
<keyword evidence="12 15" id="KW-0472">Membrane</keyword>
<dbReference type="eggNOG" id="COG3642">
    <property type="taxonomic scope" value="Bacteria"/>
</dbReference>
<dbReference type="SUPFAM" id="SSF56112">
    <property type="entry name" value="Protein kinase-like (PK-like)"/>
    <property type="match status" value="1"/>
</dbReference>
<dbReference type="STRING" id="523791.Kkor_2338"/>
<keyword evidence="10 15" id="KW-0067">ATP-binding</keyword>
<keyword evidence="16" id="KW-0723">Serine/threonine-protein kinase</keyword>
<evidence type="ECO:0000256" key="1">
    <source>
        <dbReference type="ARBA" id="ARBA00004515"/>
    </source>
</evidence>
<evidence type="ECO:0000256" key="5">
    <source>
        <dbReference type="ARBA" id="ARBA00022475"/>
    </source>
</evidence>
<dbReference type="Proteomes" id="UP000001231">
    <property type="component" value="Chromosome"/>
</dbReference>
<dbReference type="UniPathway" id="UPA00958"/>
<evidence type="ECO:0000256" key="8">
    <source>
        <dbReference type="ARBA" id="ARBA00022741"/>
    </source>
</evidence>
<evidence type="ECO:0000256" key="4">
    <source>
        <dbReference type="ARBA" id="ARBA00011988"/>
    </source>
</evidence>
<evidence type="ECO:0000256" key="14">
    <source>
        <dbReference type="ARBA" id="ARBA00034417"/>
    </source>
</evidence>
<comment type="function">
    <text evidence="15">Catalyzes the ATP-dependent phosphorylation of the 3-deoxy-D-manno-octulosonic acid (Kdo) residue in Kdo-lipid IV(A) at the 4-OH position.</text>
</comment>
<dbReference type="GO" id="GO:0005524">
    <property type="term" value="F:ATP binding"/>
    <property type="evidence" value="ECO:0007669"/>
    <property type="project" value="UniProtKB-UniRule"/>
</dbReference>
<feature type="active site" evidence="15">
    <location>
        <position position="167"/>
    </location>
</feature>
<evidence type="ECO:0000256" key="11">
    <source>
        <dbReference type="ARBA" id="ARBA00022985"/>
    </source>
</evidence>
<keyword evidence="17" id="KW-1185">Reference proteome</keyword>
<evidence type="ECO:0000313" key="16">
    <source>
        <dbReference type="EMBL" id="ACV27747.1"/>
    </source>
</evidence>
<dbReference type="OrthoDB" id="6854449at2"/>
<dbReference type="NCBIfam" id="NF002475">
    <property type="entry name" value="PRK01723.1"/>
    <property type="match status" value="1"/>
</dbReference>
<keyword evidence="11 15" id="KW-0448">Lipopolysaccharide biosynthesis</keyword>
<dbReference type="RefSeq" id="WP_015781352.1">
    <property type="nucleotide sequence ID" value="NC_013166.1"/>
</dbReference>
<dbReference type="GO" id="GO:0005886">
    <property type="term" value="C:plasma membrane"/>
    <property type="evidence" value="ECO:0007669"/>
    <property type="project" value="UniProtKB-SubCell"/>
</dbReference>
<comment type="catalytic activity">
    <reaction evidence="14 15">
        <text>an alpha-Kdo-(2-&gt;6)-lipid IVA + ATP = a 4-O-phospho-alpha-Kdo-(2-&gt;6)-lipid IVA + ADP + H(+)</text>
        <dbReference type="Rhea" id="RHEA:74271"/>
        <dbReference type="ChEBI" id="CHEBI:15378"/>
        <dbReference type="ChEBI" id="CHEBI:30616"/>
        <dbReference type="ChEBI" id="CHEBI:176428"/>
        <dbReference type="ChEBI" id="CHEBI:193140"/>
        <dbReference type="ChEBI" id="CHEBI:456216"/>
        <dbReference type="EC" id="2.7.1.166"/>
    </reaction>
</comment>
<dbReference type="InterPro" id="IPR011009">
    <property type="entry name" value="Kinase-like_dom_sf"/>
</dbReference>
<proteinExistence type="inferred from homology"/>
<evidence type="ECO:0000256" key="12">
    <source>
        <dbReference type="ARBA" id="ARBA00023136"/>
    </source>
</evidence>
<dbReference type="Pfam" id="PF06293">
    <property type="entry name" value="Kdo"/>
    <property type="match status" value="1"/>
</dbReference>
<protein>
    <recommendedName>
        <fullName evidence="13 15">3-deoxy-D-manno-octulosonic acid kinase</fullName>
        <shortName evidence="15">Kdo kinase</shortName>
        <ecNumber evidence="4 15">2.7.1.166</ecNumber>
    </recommendedName>
</protein>
<evidence type="ECO:0000256" key="2">
    <source>
        <dbReference type="ARBA" id="ARBA00004713"/>
    </source>
</evidence>